<gene>
    <name evidence="2" type="ORF">B0H66DRAFT_100452</name>
</gene>
<proteinExistence type="predicted"/>
<sequence>MLPASLGRARHRQDSSPGITHSFTNFWQPGSPQPWLTLTRAGATKYQVEHNWLRLRPTLFQFQPTTVIWPALDDDTQNRRTKVHRFQVGPESDSPYHDMVRPLHEETSTIPSMMTMANKCDDRRARNSAARNKKRRRFPRKYHPIPSIRHRSGPSIIRAQTLSSITAWRTTPRGPRNPRQDEKQKIKHPHAPPQTPRKMQCNVSPCLFCLGS</sequence>
<feature type="compositionally biased region" description="Polar residues" evidence="1">
    <location>
        <begin position="158"/>
        <end position="169"/>
    </location>
</feature>
<evidence type="ECO:0000313" key="3">
    <source>
        <dbReference type="Proteomes" id="UP001283341"/>
    </source>
</evidence>
<organism evidence="2 3">
    <name type="scientific">Apodospora peruviana</name>
    <dbReference type="NCBI Taxonomy" id="516989"/>
    <lineage>
        <taxon>Eukaryota</taxon>
        <taxon>Fungi</taxon>
        <taxon>Dikarya</taxon>
        <taxon>Ascomycota</taxon>
        <taxon>Pezizomycotina</taxon>
        <taxon>Sordariomycetes</taxon>
        <taxon>Sordariomycetidae</taxon>
        <taxon>Sordariales</taxon>
        <taxon>Lasiosphaeriaceae</taxon>
        <taxon>Apodospora</taxon>
    </lineage>
</organism>
<reference evidence="2" key="1">
    <citation type="journal article" date="2023" name="Mol. Phylogenet. Evol.">
        <title>Genome-scale phylogeny and comparative genomics of the fungal order Sordariales.</title>
        <authorList>
            <person name="Hensen N."/>
            <person name="Bonometti L."/>
            <person name="Westerberg I."/>
            <person name="Brannstrom I.O."/>
            <person name="Guillou S."/>
            <person name="Cros-Aarteil S."/>
            <person name="Calhoun S."/>
            <person name="Haridas S."/>
            <person name="Kuo A."/>
            <person name="Mondo S."/>
            <person name="Pangilinan J."/>
            <person name="Riley R."/>
            <person name="LaButti K."/>
            <person name="Andreopoulos B."/>
            <person name="Lipzen A."/>
            <person name="Chen C."/>
            <person name="Yan M."/>
            <person name="Daum C."/>
            <person name="Ng V."/>
            <person name="Clum A."/>
            <person name="Steindorff A."/>
            <person name="Ohm R.A."/>
            <person name="Martin F."/>
            <person name="Silar P."/>
            <person name="Natvig D.O."/>
            <person name="Lalanne C."/>
            <person name="Gautier V."/>
            <person name="Ament-Velasquez S.L."/>
            <person name="Kruys A."/>
            <person name="Hutchinson M.I."/>
            <person name="Powell A.J."/>
            <person name="Barry K."/>
            <person name="Miller A.N."/>
            <person name="Grigoriev I.V."/>
            <person name="Debuchy R."/>
            <person name="Gladieux P."/>
            <person name="Hiltunen Thoren M."/>
            <person name="Johannesson H."/>
        </authorList>
    </citation>
    <scope>NUCLEOTIDE SEQUENCE</scope>
    <source>
        <strain evidence="2">CBS 118394</strain>
    </source>
</reference>
<dbReference type="AlphaFoldDB" id="A0AAE0LY73"/>
<dbReference type="EMBL" id="JAUEDM010000010">
    <property type="protein sequence ID" value="KAK3311990.1"/>
    <property type="molecule type" value="Genomic_DNA"/>
</dbReference>
<feature type="compositionally biased region" description="Basic residues" evidence="1">
    <location>
        <begin position="131"/>
        <end position="152"/>
    </location>
</feature>
<evidence type="ECO:0000313" key="2">
    <source>
        <dbReference type="EMBL" id="KAK3311990.1"/>
    </source>
</evidence>
<reference evidence="2" key="2">
    <citation type="submission" date="2023-06" db="EMBL/GenBank/DDBJ databases">
        <authorList>
            <consortium name="Lawrence Berkeley National Laboratory"/>
            <person name="Haridas S."/>
            <person name="Hensen N."/>
            <person name="Bonometti L."/>
            <person name="Westerberg I."/>
            <person name="Brannstrom I.O."/>
            <person name="Guillou S."/>
            <person name="Cros-Aarteil S."/>
            <person name="Calhoun S."/>
            <person name="Kuo A."/>
            <person name="Mondo S."/>
            <person name="Pangilinan J."/>
            <person name="Riley R."/>
            <person name="Labutti K."/>
            <person name="Andreopoulos B."/>
            <person name="Lipzen A."/>
            <person name="Chen C."/>
            <person name="Yanf M."/>
            <person name="Daum C."/>
            <person name="Ng V."/>
            <person name="Clum A."/>
            <person name="Steindorff A."/>
            <person name="Ohm R."/>
            <person name="Martin F."/>
            <person name="Silar P."/>
            <person name="Natvig D."/>
            <person name="Lalanne C."/>
            <person name="Gautier V."/>
            <person name="Ament-Velasquez S.L."/>
            <person name="Kruys A."/>
            <person name="Hutchinson M.I."/>
            <person name="Powell A.J."/>
            <person name="Barry K."/>
            <person name="Miller A.N."/>
            <person name="Grigoriev I.V."/>
            <person name="Debuchy R."/>
            <person name="Gladieux P."/>
            <person name="Thoren M.H."/>
            <person name="Johannesson H."/>
        </authorList>
    </citation>
    <scope>NUCLEOTIDE SEQUENCE</scope>
    <source>
        <strain evidence="2">CBS 118394</strain>
    </source>
</reference>
<evidence type="ECO:0000256" key="1">
    <source>
        <dbReference type="SAM" id="MobiDB-lite"/>
    </source>
</evidence>
<name>A0AAE0LY73_9PEZI</name>
<keyword evidence="3" id="KW-1185">Reference proteome</keyword>
<feature type="region of interest" description="Disordered" evidence="1">
    <location>
        <begin position="122"/>
        <end position="198"/>
    </location>
</feature>
<accession>A0AAE0LY73</accession>
<dbReference type="Proteomes" id="UP001283341">
    <property type="component" value="Unassembled WGS sequence"/>
</dbReference>
<comment type="caution">
    <text evidence="2">The sequence shown here is derived from an EMBL/GenBank/DDBJ whole genome shotgun (WGS) entry which is preliminary data.</text>
</comment>
<protein>
    <submittedName>
        <fullName evidence="2">Uncharacterized protein</fullName>
    </submittedName>
</protein>
<feature type="region of interest" description="Disordered" evidence="1">
    <location>
        <begin position="1"/>
        <end position="21"/>
    </location>
</feature>